<dbReference type="AlphaFoldDB" id="U9TF43"/>
<feature type="compositionally biased region" description="Polar residues" evidence="1">
    <location>
        <begin position="10"/>
        <end position="21"/>
    </location>
</feature>
<feature type="transmembrane region" description="Helical" evidence="2">
    <location>
        <begin position="272"/>
        <end position="296"/>
    </location>
</feature>
<accession>U9TF43</accession>
<organism evidence="3">
    <name type="scientific">Rhizophagus irregularis (strain DAOM 181602 / DAOM 197198 / MUCL 43194)</name>
    <name type="common">Arbuscular mycorrhizal fungus</name>
    <name type="synonym">Glomus intraradices</name>
    <dbReference type="NCBI Taxonomy" id="747089"/>
    <lineage>
        <taxon>Eukaryota</taxon>
        <taxon>Fungi</taxon>
        <taxon>Fungi incertae sedis</taxon>
        <taxon>Mucoromycota</taxon>
        <taxon>Glomeromycotina</taxon>
        <taxon>Glomeromycetes</taxon>
        <taxon>Glomerales</taxon>
        <taxon>Glomeraceae</taxon>
        <taxon>Rhizophagus</taxon>
    </lineage>
</organism>
<proteinExistence type="predicted"/>
<sequence length="300" mass="34512">MGHQKEKFSRSCSKQKTSNLTSPSFFPSIAHDEKWCKLADKLMDSQLAYIKLPLVNRWQSVITYEKNLKDYESSYIPLYLPDNKVLTTYRLALADSSRYLKFFHLRDQKYLKFVDFWRTPSERSTLKDFRNSLFSEFMPPTVVPAFMPDDHQDDFSDMTLDPVLQSVIQNPAFQQIWPIGPDPYTFDSDGEMDEFLLPDYPIQLIPIDYKNNATQCHSSRPLNYDDDDSDLSTYVPSTSISVAQLMSDTGLSIATATRLVAKLPALHAAAKAIFALPIILTNFSQFTMFLFCHVLLTHLR</sequence>
<keyword evidence="2" id="KW-0812">Transmembrane</keyword>
<evidence type="ECO:0000313" key="3">
    <source>
        <dbReference type="EMBL" id="ESA04958.1"/>
    </source>
</evidence>
<dbReference type="EMBL" id="KI293714">
    <property type="protein sequence ID" value="ESA04958.1"/>
    <property type="molecule type" value="Genomic_DNA"/>
</dbReference>
<keyword evidence="2" id="KW-1133">Transmembrane helix</keyword>
<feature type="region of interest" description="Disordered" evidence="1">
    <location>
        <begin position="1"/>
        <end position="21"/>
    </location>
</feature>
<dbReference type="HOGENOM" id="CLU_927956_0_0_1"/>
<evidence type="ECO:0000256" key="2">
    <source>
        <dbReference type="SAM" id="Phobius"/>
    </source>
</evidence>
<dbReference type="VEuPathDB" id="FungiDB:RhiirFUN_023949"/>
<evidence type="ECO:0000256" key="1">
    <source>
        <dbReference type="SAM" id="MobiDB-lite"/>
    </source>
</evidence>
<gene>
    <name evidence="3" type="ORF">GLOINDRAFT_36181</name>
</gene>
<name>U9TF43_RHIID</name>
<reference evidence="3" key="1">
    <citation type="submission" date="2013-07" db="EMBL/GenBank/DDBJ databases">
        <title>The genome of an arbuscular mycorrhizal fungus provides insights into the evolution of the oldest plant symbiosis.</title>
        <authorList>
            <consortium name="DOE Joint Genome Institute"/>
            <person name="Tisserant E."/>
            <person name="Malbreil M."/>
            <person name="Kuo A."/>
            <person name="Kohler A."/>
            <person name="Symeonidi A."/>
            <person name="Balestrini R."/>
            <person name="Charron P."/>
            <person name="Duensing N."/>
            <person name="Frei-dit-Frey N."/>
            <person name="Gianinazzi-Pearson V."/>
            <person name="Gilbert B."/>
            <person name="Handa Y."/>
            <person name="Hijri M."/>
            <person name="Kaul R."/>
            <person name="Kawaguchi M."/>
            <person name="Krajinski F."/>
            <person name="Lammers P."/>
            <person name="Lapierre D."/>
            <person name="Masclaux F.G."/>
            <person name="Murat C."/>
            <person name="Morin E."/>
            <person name="Ndikumana S."/>
            <person name="Pagni M."/>
            <person name="Petitpierre D."/>
            <person name="Requena N."/>
            <person name="Rosikiewicz P."/>
            <person name="Riley R."/>
            <person name="Saito K."/>
            <person name="San Clemente H."/>
            <person name="Shapiro H."/>
            <person name="van Tuinen D."/>
            <person name="Becard G."/>
            <person name="Bonfante P."/>
            <person name="Paszkowski U."/>
            <person name="Shachar-Hill Y."/>
            <person name="Young J.P."/>
            <person name="Sanders I.R."/>
            <person name="Henrissat B."/>
            <person name="Rensing S.A."/>
            <person name="Grigoriev I.V."/>
            <person name="Corradi N."/>
            <person name="Roux C."/>
            <person name="Martin F."/>
        </authorList>
    </citation>
    <scope>NUCLEOTIDE SEQUENCE</scope>
    <source>
        <strain evidence="3">DAOM 197198</strain>
    </source>
</reference>
<protein>
    <submittedName>
        <fullName evidence="3">Uncharacterized protein</fullName>
    </submittedName>
</protein>
<keyword evidence="2" id="KW-0472">Membrane</keyword>